<accession>A0A8J4PM49</accession>
<dbReference type="OrthoDB" id="46564at2759"/>
<proteinExistence type="predicted"/>
<organism evidence="1 2">
    <name type="scientific">Polysphondylium violaceum</name>
    <dbReference type="NCBI Taxonomy" id="133409"/>
    <lineage>
        <taxon>Eukaryota</taxon>
        <taxon>Amoebozoa</taxon>
        <taxon>Evosea</taxon>
        <taxon>Eumycetozoa</taxon>
        <taxon>Dictyostelia</taxon>
        <taxon>Dictyosteliales</taxon>
        <taxon>Dictyosteliaceae</taxon>
        <taxon>Polysphondylium</taxon>
    </lineage>
</organism>
<protein>
    <submittedName>
        <fullName evidence="1">Uncharacterized protein</fullName>
    </submittedName>
</protein>
<dbReference type="Pfam" id="PF10294">
    <property type="entry name" value="Methyltransf_16"/>
    <property type="match status" value="1"/>
</dbReference>
<dbReference type="Proteomes" id="UP000695562">
    <property type="component" value="Unassembled WGS sequence"/>
</dbReference>
<dbReference type="PANTHER" id="PTHR14614:SF151">
    <property type="match status" value="1"/>
</dbReference>
<evidence type="ECO:0000313" key="1">
    <source>
        <dbReference type="EMBL" id="KAF2069594.1"/>
    </source>
</evidence>
<dbReference type="EMBL" id="AJWJ01000634">
    <property type="protein sequence ID" value="KAF2069594.1"/>
    <property type="molecule type" value="Genomic_DNA"/>
</dbReference>
<sequence>MEQENDNLDIDVGDLFLNKSYTKKPIEYFGVDILVNVLNSASTDFDLTGQVIWPAAQVLTQYIISNQHEYRDKNILEVGSGVGVCGLFLARLGQPCTLSDNNETVMELLRMNVQESIDRGYPCKEVTLDWGVEKDINNCLSSDPNGYDYIIGSDVVYWQTSIVPLFETVDKLLHKSSTSRFIICYQSRSTQTDNYLLKKAQEYGFSFEFIPIESFLNRDYLTFTDSTISIINLIIFKRNE</sequence>
<dbReference type="Gene3D" id="3.40.50.150">
    <property type="entry name" value="Vaccinia Virus protein VP39"/>
    <property type="match status" value="1"/>
</dbReference>
<keyword evidence="2" id="KW-1185">Reference proteome</keyword>
<dbReference type="GO" id="GO:0005634">
    <property type="term" value="C:nucleus"/>
    <property type="evidence" value="ECO:0007669"/>
    <property type="project" value="TreeGrafter"/>
</dbReference>
<reference evidence="1" key="1">
    <citation type="submission" date="2020-01" db="EMBL/GenBank/DDBJ databases">
        <title>Development of genomics and gene disruption for Polysphondylium violaceum indicates a role for the polyketide synthase stlB in stalk morphogenesis.</title>
        <authorList>
            <person name="Narita B."/>
            <person name="Kawabe Y."/>
            <person name="Kin K."/>
            <person name="Saito T."/>
            <person name="Gibbs R."/>
            <person name="Kuspa A."/>
            <person name="Muzny D."/>
            <person name="Queller D."/>
            <person name="Richards S."/>
            <person name="Strassman J."/>
            <person name="Sucgang R."/>
            <person name="Worley K."/>
            <person name="Schaap P."/>
        </authorList>
    </citation>
    <scope>NUCLEOTIDE SEQUENCE</scope>
    <source>
        <strain evidence="1">QSvi11</strain>
    </source>
</reference>
<dbReference type="PANTHER" id="PTHR14614">
    <property type="entry name" value="HEPATOCELLULAR CARCINOMA-ASSOCIATED ANTIGEN"/>
    <property type="match status" value="1"/>
</dbReference>
<dbReference type="SUPFAM" id="SSF53335">
    <property type="entry name" value="S-adenosyl-L-methionine-dependent methyltransferases"/>
    <property type="match status" value="1"/>
</dbReference>
<dbReference type="GO" id="GO:0005737">
    <property type="term" value="C:cytoplasm"/>
    <property type="evidence" value="ECO:0007669"/>
    <property type="project" value="TreeGrafter"/>
</dbReference>
<evidence type="ECO:0000313" key="2">
    <source>
        <dbReference type="Proteomes" id="UP000695562"/>
    </source>
</evidence>
<gene>
    <name evidence="1" type="ORF">CYY_009085</name>
</gene>
<dbReference type="AlphaFoldDB" id="A0A8J4PM49"/>
<name>A0A8J4PM49_9MYCE</name>
<dbReference type="InterPro" id="IPR029063">
    <property type="entry name" value="SAM-dependent_MTases_sf"/>
</dbReference>
<comment type="caution">
    <text evidence="1">The sequence shown here is derived from an EMBL/GenBank/DDBJ whole genome shotgun (WGS) entry which is preliminary data.</text>
</comment>
<dbReference type="InterPro" id="IPR019410">
    <property type="entry name" value="Methyltransf_16"/>
</dbReference>